<protein>
    <submittedName>
        <fullName evidence="2">Uncharacterized protein</fullName>
    </submittedName>
</protein>
<comment type="caution">
    <text evidence="2">The sequence shown here is derived from an EMBL/GenBank/DDBJ whole genome shotgun (WGS) entry which is preliminary data.</text>
</comment>
<evidence type="ECO:0000256" key="1">
    <source>
        <dbReference type="SAM" id="Phobius"/>
    </source>
</evidence>
<dbReference type="EMBL" id="LUCM01001235">
    <property type="protein sequence ID" value="KAA0199253.1"/>
    <property type="molecule type" value="Genomic_DNA"/>
</dbReference>
<feature type="transmembrane region" description="Helical" evidence="1">
    <location>
        <begin position="130"/>
        <end position="154"/>
    </location>
</feature>
<gene>
    <name evidence="2" type="ORF">FBUS_01058</name>
</gene>
<keyword evidence="1" id="KW-0812">Transmembrane</keyword>
<accession>A0A8E0S1T1</accession>
<dbReference type="OrthoDB" id="6279044at2759"/>
<keyword evidence="3" id="KW-1185">Reference proteome</keyword>
<proteinExistence type="predicted"/>
<feature type="transmembrane region" description="Helical" evidence="1">
    <location>
        <begin position="185"/>
        <end position="206"/>
    </location>
</feature>
<keyword evidence="1" id="KW-0472">Membrane</keyword>
<keyword evidence="1" id="KW-1133">Transmembrane helix</keyword>
<name>A0A8E0S1T1_9TREM</name>
<organism evidence="2 3">
    <name type="scientific">Fasciolopsis buskii</name>
    <dbReference type="NCBI Taxonomy" id="27845"/>
    <lineage>
        <taxon>Eukaryota</taxon>
        <taxon>Metazoa</taxon>
        <taxon>Spiralia</taxon>
        <taxon>Lophotrochozoa</taxon>
        <taxon>Platyhelminthes</taxon>
        <taxon>Trematoda</taxon>
        <taxon>Digenea</taxon>
        <taxon>Plagiorchiida</taxon>
        <taxon>Echinostomata</taxon>
        <taxon>Echinostomatoidea</taxon>
        <taxon>Fasciolidae</taxon>
        <taxon>Fasciolopsis</taxon>
    </lineage>
</organism>
<dbReference type="Proteomes" id="UP000728185">
    <property type="component" value="Unassembled WGS sequence"/>
</dbReference>
<reference evidence="2" key="1">
    <citation type="submission" date="2019-05" db="EMBL/GenBank/DDBJ databases">
        <title>Annotation for the trematode Fasciolopsis buski.</title>
        <authorList>
            <person name="Choi Y.-J."/>
        </authorList>
    </citation>
    <scope>NUCLEOTIDE SEQUENCE</scope>
    <source>
        <strain evidence="2">HT</strain>
        <tissue evidence="2">Whole worm</tissue>
    </source>
</reference>
<evidence type="ECO:0000313" key="3">
    <source>
        <dbReference type="Proteomes" id="UP000728185"/>
    </source>
</evidence>
<evidence type="ECO:0000313" key="2">
    <source>
        <dbReference type="EMBL" id="KAA0199253.1"/>
    </source>
</evidence>
<dbReference type="AlphaFoldDB" id="A0A8E0S1T1"/>
<sequence>MWQNSKTTQCHKCPENYFSNLDTPLHICEPCPRERPTTMGVRGAISSQCTSFRLNTIRSDALSRKVQKYKYRLKNKEHAIQWNPELFPLVDKPDDKLDHLRPEDKCMFAQVEAIKLILDMDVLNFSDTEITLMLFVSAGLALYGFCLTAVLFFAMNESFTWQMEANFITEPSTLQLLLLSPFVKFVRLVEAVSFVCIFLPVGLHGITRSRRQSYDMLRRLCDSRISVMTRTVFRETLNVYRQQMMWRQLEDLRRMHRLSVILTELTVNRIIEAAELALLIQSDPEMEPDFVIFDLSIRFKRETPLVFRPYLRIPRHHDPESFLMHPSFWLRLYQFHSVYPAPNYPLEA</sequence>